<dbReference type="InterPro" id="IPR014719">
    <property type="entry name" value="Ribosomal_bL12_C/ClpS-like"/>
</dbReference>
<dbReference type="Pfam" id="PF16320">
    <property type="entry name" value="Ribosomal_L12_N"/>
    <property type="match status" value="1"/>
</dbReference>
<dbReference type="GO" id="GO:0010106">
    <property type="term" value="P:cellular response to iron ion starvation"/>
    <property type="evidence" value="ECO:0007669"/>
    <property type="project" value="InterPro"/>
</dbReference>
<protein>
    <recommendedName>
        <fullName evidence="7">Ribosomal protein L7/L12 C-terminal domain-containing protein</fullName>
    </recommendedName>
</protein>
<dbReference type="Gene3D" id="3.30.1390.10">
    <property type="match status" value="1"/>
</dbReference>
<dbReference type="InterPro" id="IPR013823">
    <property type="entry name" value="Ribosomal_bL12_C"/>
</dbReference>
<dbReference type="GO" id="GO:0003729">
    <property type="term" value="F:mRNA binding"/>
    <property type="evidence" value="ECO:0007669"/>
    <property type="project" value="TreeGrafter"/>
</dbReference>
<dbReference type="PANTHER" id="PTHR45987">
    <property type="entry name" value="39S RIBOSOMAL PROTEIN L12"/>
    <property type="match status" value="1"/>
</dbReference>
<dbReference type="HAMAP" id="MF_00368">
    <property type="entry name" value="Ribosomal_bL12"/>
    <property type="match status" value="1"/>
</dbReference>
<evidence type="ECO:0000256" key="3">
    <source>
        <dbReference type="ARBA" id="ARBA00023274"/>
    </source>
</evidence>
<evidence type="ECO:0000259" key="5">
    <source>
        <dbReference type="Pfam" id="PF16320"/>
    </source>
</evidence>
<dbReference type="EMBL" id="CP076749">
    <property type="protein sequence ID" value="QWW22363.1"/>
    <property type="molecule type" value="Genomic_DNA"/>
</dbReference>
<organism evidence="6">
    <name type="scientific">Candidozyma auris</name>
    <name type="common">Yeast</name>
    <name type="synonym">Candida auris</name>
    <dbReference type="NCBI Taxonomy" id="498019"/>
    <lineage>
        <taxon>Eukaryota</taxon>
        <taxon>Fungi</taxon>
        <taxon>Dikarya</taxon>
        <taxon>Ascomycota</taxon>
        <taxon>Saccharomycotina</taxon>
        <taxon>Pichiomycetes</taxon>
        <taxon>Metschnikowiaceae</taxon>
        <taxon>Candidozyma</taxon>
    </lineage>
</organism>
<feature type="domain" description="Large ribosomal subunit protein bL12 oligomerization" evidence="5">
    <location>
        <begin position="37"/>
        <end position="83"/>
    </location>
</feature>
<keyword evidence="2" id="KW-0689">Ribosomal protein</keyword>
<evidence type="ECO:0000313" key="6">
    <source>
        <dbReference type="EMBL" id="QWW22363.1"/>
    </source>
</evidence>
<comment type="similarity">
    <text evidence="1">Belongs to the bacterial ribosomal protein bL12 family.</text>
</comment>
<dbReference type="GO" id="GO:0006412">
    <property type="term" value="P:translation"/>
    <property type="evidence" value="ECO:0007669"/>
    <property type="project" value="InterPro"/>
</dbReference>
<dbReference type="FunFam" id="3.30.1390.10:FF:000001">
    <property type="entry name" value="50S ribosomal protein L7/L12"/>
    <property type="match status" value="1"/>
</dbReference>
<dbReference type="Gene3D" id="1.20.5.710">
    <property type="entry name" value="Single helix bin"/>
    <property type="match status" value="1"/>
</dbReference>
<dbReference type="SUPFAM" id="SSF54736">
    <property type="entry name" value="ClpS-like"/>
    <property type="match status" value="1"/>
</dbReference>
<evidence type="ECO:0000259" key="4">
    <source>
        <dbReference type="Pfam" id="PF00542"/>
    </source>
</evidence>
<dbReference type="InterPro" id="IPR000206">
    <property type="entry name" value="Ribosomal_bL12"/>
</dbReference>
<dbReference type="Proteomes" id="UP000825438">
    <property type="component" value="Chromosome I"/>
</dbReference>
<accession>A0A8F3AGL8</accession>
<dbReference type="InterPro" id="IPR014842">
    <property type="entry name" value="AFT"/>
</dbReference>
<keyword evidence="3" id="KW-0687">Ribonucleoprotein</keyword>
<gene>
    <name evidence="6" type="ORF">CA7LBN_001109</name>
</gene>
<proteinExistence type="inferred from homology"/>
<dbReference type="Pfam" id="PF00542">
    <property type="entry name" value="Ribosomal_L12"/>
    <property type="match status" value="1"/>
</dbReference>
<dbReference type="SUPFAM" id="SSF48300">
    <property type="entry name" value="Ribosomal protein L7/12, oligomerisation (N-terminal) domain"/>
    <property type="match status" value="1"/>
</dbReference>
<dbReference type="PANTHER" id="PTHR45987:SF4">
    <property type="entry name" value="LARGE RIBOSOMAL SUBUNIT PROTEIN BL12M"/>
    <property type="match status" value="1"/>
</dbReference>
<dbReference type="CDD" id="cd00387">
    <property type="entry name" value="Ribosomal_L7_L12"/>
    <property type="match status" value="1"/>
</dbReference>
<evidence type="ECO:0008006" key="7">
    <source>
        <dbReference type="Google" id="ProtNLM"/>
    </source>
</evidence>
<dbReference type="GO" id="GO:0045944">
    <property type="term" value="P:positive regulation of transcription by RNA polymerase II"/>
    <property type="evidence" value="ECO:0007669"/>
    <property type="project" value="InterPro"/>
</dbReference>
<reference evidence="6" key="1">
    <citation type="submission" date="2021-06" db="EMBL/GenBank/DDBJ databases">
        <title>Candida auris outbreak in lebanese hospital.</title>
        <authorList>
            <person name="Finianos M."/>
        </authorList>
    </citation>
    <scope>NUCLEOTIDE SEQUENCE</scope>
    <source>
        <strain evidence="6">CA7LBN</strain>
    </source>
</reference>
<name>A0A8F3AGL8_CANAR</name>
<dbReference type="AlphaFoldDB" id="A0A8F3AGL8"/>
<dbReference type="GO" id="GO:0005762">
    <property type="term" value="C:mitochondrial large ribosomal subunit"/>
    <property type="evidence" value="ECO:0007669"/>
    <property type="project" value="TreeGrafter"/>
</dbReference>
<dbReference type="InterPro" id="IPR008932">
    <property type="entry name" value="Ribosomal_bL12_oligo"/>
</dbReference>
<dbReference type="GO" id="GO:0003735">
    <property type="term" value="F:structural constituent of ribosome"/>
    <property type="evidence" value="ECO:0007669"/>
    <property type="project" value="InterPro"/>
</dbReference>
<sequence>MLRQSLRPASRLLARSSIRTTVRFNSAAAEKAPVDPKISAIVDQISTLTLLETSALVSELKDRLNISDIALPAAGAAPAAPAAPVEEEPKEVVEEKTIFAIKLQEFDAKAKPKIIKEVKGLLGLSLVESKKFVEAAPKVLKDNVAKEDAEKIKATLEGLGAKIVLERGDIKPWLSKQLARQNLKVVIERSDHIKIVFRCRHSSVHCPFRIRGNYSLRTKLWSLAVINELHDHPVENGILLSKKELEEYQTPDMFVAPNGKPHPGIHNTASHYLDKIVKKMSTDLARLVSVNIWQNHNLSHEQKETAVARFVAGMVDEYLGEGPKSNTAPVIPLSPLLNEPDMGTQLPALAVSTRSTGPLPPFNSLQNNLPPSPGLQTDSTKTLNPTQLLKAATHDLREFKVDNIGAPSMSLSSLTFPQGAPSPGDKIDGGLIGNFNSINYPGW</sequence>
<evidence type="ECO:0000256" key="1">
    <source>
        <dbReference type="ARBA" id="ARBA00007197"/>
    </source>
</evidence>
<dbReference type="Pfam" id="PF08731">
    <property type="entry name" value="AFT"/>
    <property type="match status" value="2"/>
</dbReference>
<evidence type="ECO:0000256" key="2">
    <source>
        <dbReference type="ARBA" id="ARBA00022980"/>
    </source>
</evidence>
<dbReference type="InterPro" id="IPR036235">
    <property type="entry name" value="Ribosomal_bL12_oligo_N_sf"/>
</dbReference>
<feature type="domain" description="Large ribosomal subunit protein bL12 C-terminal" evidence="4">
    <location>
        <begin position="99"/>
        <end position="165"/>
    </location>
</feature>
<dbReference type="GO" id="GO:0000981">
    <property type="term" value="F:DNA-binding transcription factor activity, RNA polymerase II-specific"/>
    <property type="evidence" value="ECO:0007669"/>
    <property type="project" value="InterPro"/>
</dbReference>